<dbReference type="VEuPathDB" id="FungiDB:RhiirFUN_015124"/>
<dbReference type="VEuPathDB" id="FungiDB:RhiirA1_410495"/>
<protein>
    <submittedName>
        <fullName evidence="2">Uncharacterized protein</fullName>
    </submittedName>
</protein>
<evidence type="ECO:0000313" key="3">
    <source>
        <dbReference type="Proteomes" id="UP000233469"/>
    </source>
</evidence>
<feature type="signal peptide" evidence="1">
    <location>
        <begin position="1"/>
        <end position="24"/>
    </location>
</feature>
<dbReference type="VEuPathDB" id="FungiDB:FUN_018692"/>
<gene>
    <name evidence="2" type="ORF">RhiirC2_737409</name>
</gene>
<evidence type="ECO:0000256" key="1">
    <source>
        <dbReference type="SAM" id="SignalP"/>
    </source>
</evidence>
<proteinExistence type="predicted"/>
<accession>A0A2N1NMH8</accession>
<dbReference type="Proteomes" id="UP000233469">
    <property type="component" value="Unassembled WGS sequence"/>
</dbReference>
<organism evidence="2 3">
    <name type="scientific">Rhizophagus irregularis</name>
    <dbReference type="NCBI Taxonomy" id="588596"/>
    <lineage>
        <taxon>Eukaryota</taxon>
        <taxon>Fungi</taxon>
        <taxon>Fungi incertae sedis</taxon>
        <taxon>Mucoromycota</taxon>
        <taxon>Glomeromycotina</taxon>
        <taxon>Glomeromycetes</taxon>
        <taxon>Glomerales</taxon>
        <taxon>Glomeraceae</taxon>
        <taxon>Rhizophagus</taxon>
    </lineage>
</organism>
<reference evidence="2 3" key="1">
    <citation type="submission" date="2016-04" db="EMBL/GenBank/DDBJ databases">
        <title>Genome analyses suggest a sexual origin of heterokaryosis in a supposedly ancient asexual fungus.</title>
        <authorList>
            <person name="Ropars J."/>
            <person name="Sedzielewska K."/>
            <person name="Noel J."/>
            <person name="Charron P."/>
            <person name="Farinelli L."/>
            <person name="Marton T."/>
            <person name="Kruger M."/>
            <person name="Pelin A."/>
            <person name="Brachmann A."/>
            <person name="Corradi N."/>
        </authorList>
    </citation>
    <scope>NUCLEOTIDE SEQUENCE [LARGE SCALE GENOMIC DNA]</scope>
    <source>
        <strain evidence="2 3">C2</strain>
    </source>
</reference>
<dbReference type="AlphaFoldDB" id="A0A2N1NMH8"/>
<feature type="chain" id="PRO_5014793819" evidence="1">
    <location>
        <begin position="25"/>
        <end position="150"/>
    </location>
</feature>
<evidence type="ECO:0000313" key="2">
    <source>
        <dbReference type="EMBL" id="PKK75064.1"/>
    </source>
</evidence>
<comment type="caution">
    <text evidence="2">The sequence shown here is derived from an EMBL/GenBank/DDBJ whole genome shotgun (WGS) entry which is preliminary data.</text>
</comment>
<keyword evidence="1" id="KW-0732">Signal</keyword>
<reference evidence="2 3" key="2">
    <citation type="submission" date="2017-10" db="EMBL/GenBank/DDBJ databases">
        <title>Extensive intraspecific genome diversity in a model arbuscular mycorrhizal fungus.</title>
        <authorList>
            <person name="Chen E.C.H."/>
            <person name="Morin E."/>
            <person name="Baudet D."/>
            <person name="Noel J."/>
            <person name="Ndikumana S."/>
            <person name="Charron P."/>
            <person name="St-Onge C."/>
            <person name="Giorgi J."/>
            <person name="Grigoriev I.V."/>
            <person name="Roux C."/>
            <person name="Martin F.M."/>
            <person name="Corradi N."/>
        </authorList>
    </citation>
    <scope>NUCLEOTIDE SEQUENCE [LARGE SCALE GENOMIC DNA]</scope>
    <source>
        <strain evidence="2 3">C2</strain>
    </source>
</reference>
<dbReference type="EMBL" id="LLXL01000268">
    <property type="protein sequence ID" value="PKK75064.1"/>
    <property type="molecule type" value="Genomic_DNA"/>
</dbReference>
<name>A0A2N1NMH8_9GLOM</name>
<sequence>MSKTSFIIAIFALVSLIFVGLTQSTPLVPLEKRFSGTGAVAYCDFGGKVTGRFTWTNIPGNKCRVMGQFNTGLESPDVKEYSFFLEDDKETKVHDLTEEIASQIHINPPGASPFQCDFPFSLTSVKEVTGLCFVVKHKGTTLSKGIIMGV</sequence>